<comment type="caution">
    <text evidence="2">The sequence shown here is derived from an EMBL/GenBank/DDBJ whole genome shotgun (WGS) entry which is preliminary data.</text>
</comment>
<proteinExistence type="predicted"/>
<gene>
    <name evidence="2" type="ORF">BEP19_05920</name>
</gene>
<keyword evidence="1" id="KW-1133">Transmembrane helix</keyword>
<evidence type="ECO:0000256" key="1">
    <source>
        <dbReference type="SAM" id="Phobius"/>
    </source>
</evidence>
<organism evidence="2 3">
    <name type="scientific">Ammoniphilus oxalaticus</name>
    <dbReference type="NCBI Taxonomy" id="66863"/>
    <lineage>
        <taxon>Bacteria</taxon>
        <taxon>Bacillati</taxon>
        <taxon>Bacillota</taxon>
        <taxon>Bacilli</taxon>
        <taxon>Bacillales</taxon>
        <taxon>Paenibacillaceae</taxon>
        <taxon>Aneurinibacillus group</taxon>
        <taxon>Ammoniphilus</taxon>
    </lineage>
</organism>
<evidence type="ECO:0000313" key="3">
    <source>
        <dbReference type="Proteomes" id="UP000284219"/>
    </source>
</evidence>
<dbReference type="EMBL" id="MCHY01000008">
    <property type="protein sequence ID" value="RKD23956.1"/>
    <property type="molecule type" value="Genomic_DNA"/>
</dbReference>
<evidence type="ECO:0000313" key="2">
    <source>
        <dbReference type="EMBL" id="RKD23956.1"/>
    </source>
</evidence>
<accession>A0A419SJ29</accession>
<keyword evidence="1" id="KW-0812">Transmembrane</keyword>
<keyword evidence="1" id="KW-0472">Membrane</keyword>
<name>A0A419SJ29_9BACL</name>
<reference evidence="2 3" key="1">
    <citation type="submission" date="2016-08" db="EMBL/GenBank/DDBJ databases">
        <title>Novel Firmicute Genomes.</title>
        <authorList>
            <person name="Poppleton D.I."/>
            <person name="Gribaldo S."/>
        </authorList>
    </citation>
    <scope>NUCLEOTIDE SEQUENCE [LARGE SCALE GENOMIC DNA]</scope>
    <source>
        <strain evidence="2 3">RAOx-1</strain>
    </source>
</reference>
<feature type="transmembrane region" description="Helical" evidence="1">
    <location>
        <begin position="29"/>
        <end position="46"/>
    </location>
</feature>
<dbReference type="OrthoDB" id="3029077at2"/>
<dbReference type="AlphaFoldDB" id="A0A419SJ29"/>
<feature type="transmembrane region" description="Helical" evidence="1">
    <location>
        <begin position="52"/>
        <end position="70"/>
    </location>
</feature>
<protein>
    <submittedName>
        <fullName evidence="2">Uncharacterized protein</fullName>
    </submittedName>
</protein>
<dbReference type="RefSeq" id="WP_120189189.1">
    <property type="nucleotide sequence ID" value="NZ_MCHY01000008.1"/>
</dbReference>
<sequence>MSVQELAEKRLEEAPVKQVKKDKVVQQKLFSVIFIWIAFIALYFAVSSGSDAVMWGGLGLTVVAAAVLFLRN</sequence>
<dbReference type="Proteomes" id="UP000284219">
    <property type="component" value="Unassembled WGS sequence"/>
</dbReference>
<keyword evidence="3" id="KW-1185">Reference proteome</keyword>